<keyword evidence="2" id="KW-0012">Acyltransferase</keyword>
<dbReference type="RefSeq" id="WP_085796176.1">
    <property type="nucleotide sequence ID" value="NZ_FWFO01000001.1"/>
</dbReference>
<dbReference type="InterPro" id="IPR000182">
    <property type="entry name" value="GNAT_dom"/>
</dbReference>
<feature type="domain" description="N-acetyltransferase" evidence="3">
    <location>
        <begin position="6"/>
        <end position="159"/>
    </location>
</feature>
<dbReference type="InterPro" id="IPR050832">
    <property type="entry name" value="Bact_Acetyltransf"/>
</dbReference>
<protein>
    <submittedName>
        <fullName evidence="4">Acetyltransferase (GNAT) family protein</fullName>
    </submittedName>
</protein>
<accession>A0A1Y5SYL3</accession>
<dbReference type="Proteomes" id="UP000193077">
    <property type="component" value="Unassembled WGS sequence"/>
</dbReference>
<gene>
    <name evidence="4" type="ORF">TRL7639_02744</name>
</gene>
<dbReference type="CDD" id="cd04301">
    <property type="entry name" value="NAT_SF"/>
    <property type="match status" value="1"/>
</dbReference>
<organism evidence="4 5">
    <name type="scientific">Falsiruegeria litorea R37</name>
    <dbReference type="NCBI Taxonomy" id="1200284"/>
    <lineage>
        <taxon>Bacteria</taxon>
        <taxon>Pseudomonadati</taxon>
        <taxon>Pseudomonadota</taxon>
        <taxon>Alphaproteobacteria</taxon>
        <taxon>Rhodobacterales</taxon>
        <taxon>Roseobacteraceae</taxon>
        <taxon>Falsiruegeria</taxon>
    </lineage>
</organism>
<dbReference type="PROSITE" id="PS51186">
    <property type="entry name" value="GNAT"/>
    <property type="match status" value="1"/>
</dbReference>
<sequence>MPHEFGAVRRLSHDDPQIPQVLDLIRRSFAYMEGRIDPPSSMHRLTACKIANQCREGEVWVIGTPPVACVFLSPRADCLYLGKLAVDKALQGQGLARRLVEQALIRARDMKLPALELKTRIELTDNHKTFERLGFSVIGHDSHDGHARPTTVLMRRPVP</sequence>
<evidence type="ECO:0000313" key="5">
    <source>
        <dbReference type="Proteomes" id="UP000193077"/>
    </source>
</evidence>
<dbReference type="EMBL" id="FWFO01000001">
    <property type="protein sequence ID" value="SLN49472.1"/>
    <property type="molecule type" value="Genomic_DNA"/>
</dbReference>
<dbReference type="Gene3D" id="3.40.630.30">
    <property type="match status" value="1"/>
</dbReference>
<evidence type="ECO:0000256" key="2">
    <source>
        <dbReference type="ARBA" id="ARBA00023315"/>
    </source>
</evidence>
<evidence type="ECO:0000256" key="1">
    <source>
        <dbReference type="ARBA" id="ARBA00022679"/>
    </source>
</evidence>
<dbReference type="GO" id="GO:0016747">
    <property type="term" value="F:acyltransferase activity, transferring groups other than amino-acyl groups"/>
    <property type="evidence" value="ECO:0007669"/>
    <property type="project" value="InterPro"/>
</dbReference>
<keyword evidence="1 4" id="KW-0808">Transferase</keyword>
<evidence type="ECO:0000259" key="3">
    <source>
        <dbReference type="PROSITE" id="PS51186"/>
    </source>
</evidence>
<keyword evidence="5" id="KW-1185">Reference proteome</keyword>
<dbReference type="OrthoDB" id="9789603at2"/>
<dbReference type="PANTHER" id="PTHR43877">
    <property type="entry name" value="AMINOALKYLPHOSPHONATE N-ACETYLTRANSFERASE-RELATED-RELATED"/>
    <property type="match status" value="1"/>
</dbReference>
<proteinExistence type="predicted"/>
<name>A0A1Y5SYL3_9RHOB</name>
<dbReference type="SUPFAM" id="SSF55729">
    <property type="entry name" value="Acyl-CoA N-acyltransferases (Nat)"/>
    <property type="match status" value="1"/>
</dbReference>
<dbReference type="AlphaFoldDB" id="A0A1Y5SYL3"/>
<dbReference type="Pfam" id="PF00583">
    <property type="entry name" value="Acetyltransf_1"/>
    <property type="match status" value="1"/>
</dbReference>
<dbReference type="InterPro" id="IPR016181">
    <property type="entry name" value="Acyl_CoA_acyltransferase"/>
</dbReference>
<reference evidence="4 5" key="1">
    <citation type="submission" date="2017-03" db="EMBL/GenBank/DDBJ databases">
        <authorList>
            <person name="Afonso C.L."/>
            <person name="Miller P.J."/>
            <person name="Scott M.A."/>
            <person name="Spackman E."/>
            <person name="Goraichik I."/>
            <person name="Dimitrov K.M."/>
            <person name="Suarez D.L."/>
            <person name="Swayne D.E."/>
        </authorList>
    </citation>
    <scope>NUCLEOTIDE SEQUENCE [LARGE SCALE GENOMIC DNA]</scope>
    <source>
        <strain evidence="4 5">CECT 7639</strain>
    </source>
</reference>
<evidence type="ECO:0000313" key="4">
    <source>
        <dbReference type="EMBL" id="SLN49472.1"/>
    </source>
</evidence>